<gene>
    <name evidence="2" type="ORF">SAMN04489750_3140</name>
</gene>
<name>A0A2Y8ZWU7_9MICO</name>
<feature type="compositionally biased region" description="Pro residues" evidence="1">
    <location>
        <begin position="134"/>
        <end position="146"/>
    </location>
</feature>
<accession>A0A2Y8ZWU7</accession>
<dbReference type="AlphaFoldDB" id="A0A2Y8ZWU7"/>
<feature type="region of interest" description="Disordered" evidence="1">
    <location>
        <begin position="58"/>
        <end position="146"/>
    </location>
</feature>
<dbReference type="EMBL" id="UESZ01000001">
    <property type="protein sequence ID" value="SSA35768.1"/>
    <property type="molecule type" value="Genomic_DNA"/>
</dbReference>
<evidence type="ECO:0000313" key="3">
    <source>
        <dbReference type="Proteomes" id="UP000250028"/>
    </source>
</evidence>
<organism evidence="2 3">
    <name type="scientific">Branchiibius hedensis</name>
    <dbReference type="NCBI Taxonomy" id="672460"/>
    <lineage>
        <taxon>Bacteria</taxon>
        <taxon>Bacillati</taxon>
        <taxon>Actinomycetota</taxon>
        <taxon>Actinomycetes</taxon>
        <taxon>Micrococcales</taxon>
        <taxon>Dermacoccaceae</taxon>
        <taxon>Branchiibius</taxon>
    </lineage>
</organism>
<evidence type="ECO:0000313" key="2">
    <source>
        <dbReference type="EMBL" id="SSA35768.1"/>
    </source>
</evidence>
<proteinExistence type="predicted"/>
<evidence type="ECO:0000256" key="1">
    <source>
        <dbReference type="SAM" id="MobiDB-lite"/>
    </source>
</evidence>
<dbReference type="Proteomes" id="UP000250028">
    <property type="component" value="Unassembled WGS sequence"/>
</dbReference>
<reference evidence="3" key="1">
    <citation type="submission" date="2016-10" db="EMBL/GenBank/DDBJ databases">
        <authorList>
            <person name="Varghese N."/>
            <person name="Submissions S."/>
        </authorList>
    </citation>
    <scope>NUCLEOTIDE SEQUENCE [LARGE SCALE GENOMIC DNA]</scope>
    <source>
        <strain evidence="3">DSM 22951</strain>
    </source>
</reference>
<keyword evidence="3" id="KW-1185">Reference proteome</keyword>
<feature type="compositionally biased region" description="Gly residues" evidence="1">
    <location>
        <begin position="119"/>
        <end position="131"/>
    </location>
</feature>
<sequence>MEERNQHMGFMDKAKAAATDFAAKAETAINQAGGAGQSSLDKNVDQLYRDLGMLTYLESTGRSVDPADRTRLIESLQTAESSGAISSFALSSAPPPPPGAVAAGTASVPPPPAASNLEGPGGAGSSLGGGSASVPPPPPPPPSWGN</sequence>
<protein>
    <submittedName>
        <fullName evidence="2">Uncharacterized protein</fullName>
    </submittedName>
</protein>
<feature type="compositionally biased region" description="Low complexity" evidence="1">
    <location>
        <begin position="81"/>
        <end position="92"/>
    </location>
</feature>